<dbReference type="EC" id="6.5.1.1" evidence="2"/>
<comment type="similarity">
    <text evidence="21">In the C-terminal section; belongs to the ATP-dependent DNA ligase family.</text>
</comment>
<dbReference type="OrthoDB" id="9802472at2"/>
<evidence type="ECO:0000256" key="22">
    <source>
        <dbReference type="ARBA" id="ARBA00049990"/>
    </source>
</evidence>
<evidence type="ECO:0000256" key="4">
    <source>
        <dbReference type="ARBA" id="ARBA00022679"/>
    </source>
</evidence>
<gene>
    <name evidence="25" type="ORF">D6T64_09295</name>
</gene>
<name>A0A3A5MIT8_9MICO</name>
<dbReference type="InterPro" id="IPR052171">
    <property type="entry name" value="NHEJ_LigD"/>
</dbReference>
<keyword evidence="11" id="KW-0269">Exonuclease</keyword>
<dbReference type="Pfam" id="PF21686">
    <property type="entry name" value="LigD_Prim-Pol"/>
    <property type="match status" value="1"/>
</dbReference>
<keyword evidence="14" id="KW-0238">DNA-binding</keyword>
<proteinExistence type="inferred from homology"/>
<dbReference type="GO" id="GO:0005524">
    <property type="term" value="F:ATP binding"/>
    <property type="evidence" value="ECO:0007669"/>
    <property type="project" value="UniProtKB-KW"/>
</dbReference>
<evidence type="ECO:0000256" key="15">
    <source>
        <dbReference type="ARBA" id="ARBA00023172"/>
    </source>
</evidence>
<protein>
    <recommendedName>
        <fullName evidence="2">DNA ligase (ATP)</fullName>
        <ecNumber evidence="2">6.5.1.1</ecNumber>
    </recommendedName>
    <alternativeName>
        <fullName evidence="19">NHEJ DNA polymerase</fullName>
    </alternativeName>
</protein>
<comment type="catalytic activity">
    <reaction evidence="20">
        <text>ATP + (deoxyribonucleotide)n-3'-hydroxyl + 5'-phospho-(deoxyribonucleotide)m = (deoxyribonucleotide)n+m + AMP + diphosphate.</text>
        <dbReference type="EC" id="6.5.1.1"/>
    </reaction>
</comment>
<dbReference type="NCBIfam" id="TIGR02778">
    <property type="entry name" value="ligD_pol"/>
    <property type="match status" value="1"/>
</dbReference>
<dbReference type="GO" id="GO:0003677">
    <property type="term" value="F:DNA binding"/>
    <property type="evidence" value="ECO:0007669"/>
    <property type="project" value="UniProtKB-KW"/>
</dbReference>
<evidence type="ECO:0000256" key="6">
    <source>
        <dbReference type="ARBA" id="ARBA00022722"/>
    </source>
</evidence>
<evidence type="ECO:0000256" key="21">
    <source>
        <dbReference type="ARBA" id="ARBA00049981"/>
    </source>
</evidence>
<feature type="region of interest" description="Disordered" evidence="23">
    <location>
        <begin position="315"/>
        <end position="337"/>
    </location>
</feature>
<dbReference type="Gene3D" id="3.30.1490.70">
    <property type="match status" value="1"/>
</dbReference>
<keyword evidence="18" id="KW-0511">Multifunctional enzyme</keyword>
<comment type="cofactor">
    <cofactor evidence="1">
        <name>Mn(2+)</name>
        <dbReference type="ChEBI" id="CHEBI:29035"/>
    </cofactor>
</comment>
<evidence type="ECO:0000256" key="19">
    <source>
        <dbReference type="ARBA" id="ARBA00029943"/>
    </source>
</evidence>
<dbReference type="InterPro" id="IPR012310">
    <property type="entry name" value="DNA_ligase_ATP-dep_cent"/>
</dbReference>
<keyword evidence="17" id="KW-0464">Manganese</keyword>
<evidence type="ECO:0000256" key="17">
    <source>
        <dbReference type="ARBA" id="ARBA00023211"/>
    </source>
</evidence>
<dbReference type="Pfam" id="PF13298">
    <property type="entry name" value="LigD_N"/>
    <property type="match status" value="1"/>
</dbReference>
<keyword evidence="3 25" id="KW-0436">Ligase</keyword>
<dbReference type="Pfam" id="PF01068">
    <property type="entry name" value="DNA_ligase_A_M"/>
    <property type="match status" value="1"/>
</dbReference>
<comment type="caution">
    <text evidence="25">The sequence shown here is derived from an EMBL/GenBank/DDBJ whole genome shotgun (WGS) entry which is preliminary data.</text>
</comment>
<dbReference type="CDD" id="cd07971">
    <property type="entry name" value="OBF_DNA_ligase_LigD"/>
    <property type="match status" value="1"/>
</dbReference>
<dbReference type="GO" id="GO:0003887">
    <property type="term" value="F:DNA-directed DNA polymerase activity"/>
    <property type="evidence" value="ECO:0007669"/>
    <property type="project" value="UniProtKB-KW"/>
</dbReference>
<evidence type="ECO:0000256" key="10">
    <source>
        <dbReference type="ARBA" id="ARBA00022801"/>
    </source>
</evidence>
<dbReference type="InterPro" id="IPR033649">
    <property type="entry name" value="MtLigD_Pol-like"/>
</dbReference>
<keyword evidence="26" id="KW-1185">Reference proteome</keyword>
<keyword evidence="4" id="KW-0808">Transferase</keyword>
<evidence type="ECO:0000256" key="13">
    <source>
        <dbReference type="ARBA" id="ARBA00022932"/>
    </source>
</evidence>
<dbReference type="InterPro" id="IPR014145">
    <property type="entry name" value="LigD_pol_dom"/>
</dbReference>
<feature type="compositionally biased region" description="Basic and acidic residues" evidence="23">
    <location>
        <begin position="315"/>
        <end position="324"/>
    </location>
</feature>
<evidence type="ECO:0000256" key="7">
    <source>
        <dbReference type="ARBA" id="ARBA00022723"/>
    </source>
</evidence>
<dbReference type="Gene3D" id="3.90.920.10">
    <property type="entry name" value="DNA primase, PRIM domain"/>
    <property type="match status" value="1"/>
</dbReference>
<organism evidence="25 26">
    <name type="scientific">Cryobacterium melibiosiphilum</name>
    <dbReference type="NCBI Taxonomy" id="995039"/>
    <lineage>
        <taxon>Bacteria</taxon>
        <taxon>Bacillati</taxon>
        <taxon>Actinomycetota</taxon>
        <taxon>Actinomycetes</taxon>
        <taxon>Micrococcales</taxon>
        <taxon>Microbacteriaceae</taxon>
        <taxon>Cryobacterium</taxon>
    </lineage>
</organism>
<feature type="domain" description="ATP-dependent DNA ligase family profile" evidence="24">
    <location>
        <begin position="620"/>
        <end position="743"/>
    </location>
</feature>
<dbReference type="PANTHER" id="PTHR42705">
    <property type="entry name" value="BIFUNCTIONAL NON-HOMOLOGOUS END JOINING PROTEIN LIGD"/>
    <property type="match status" value="1"/>
</dbReference>
<dbReference type="SUPFAM" id="SSF56091">
    <property type="entry name" value="DNA ligase/mRNA capping enzyme, catalytic domain"/>
    <property type="match status" value="1"/>
</dbReference>
<evidence type="ECO:0000256" key="8">
    <source>
        <dbReference type="ARBA" id="ARBA00022741"/>
    </source>
</evidence>
<keyword evidence="15" id="KW-0233">DNA recombination</keyword>
<dbReference type="NCBIfam" id="NF007210">
    <property type="entry name" value="PRK09632.1"/>
    <property type="match status" value="1"/>
</dbReference>
<evidence type="ECO:0000256" key="14">
    <source>
        <dbReference type="ARBA" id="ARBA00023125"/>
    </source>
</evidence>
<evidence type="ECO:0000313" key="25">
    <source>
        <dbReference type="EMBL" id="RJT88801.1"/>
    </source>
</evidence>
<dbReference type="GO" id="GO:0004527">
    <property type="term" value="F:exonuclease activity"/>
    <property type="evidence" value="ECO:0007669"/>
    <property type="project" value="UniProtKB-KW"/>
</dbReference>
<keyword evidence="12" id="KW-0067">ATP-binding</keyword>
<dbReference type="RefSeq" id="WP_119974498.1">
    <property type="nucleotide sequence ID" value="NZ_JBHSQA010000007.1"/>
</dbReference>
<dbReference type="PANTHER" id="PTHR42705:SF2">
    <property type="entry name" value="BIFUNCTIONAL NON-HOMOLOGOUS END JOINING PROTEIN LIGD"/>
    <property type="match status" value="1"/>
</dbReference>
<evidence type="ECO:0000256" key="20">
    <source>
        <dbReference type="ARBA" id="ARBA00034003"/>
    </source>
</evidence>
<keyword evidence="16" id="KW-0234">DNA repair</keyword>
<keyword evidence="6" id="KW-0540">Nuclease</keyword>
<keyword evidence="9" id="KW-0227">DNA damage</keyword>
<evidence type="ECO:0000256" key="9">
    <source>
        <dbReference type="ARBA" id="ARBA00022763"/>
    </source>
</evidence>
<dbReference type="InterPro" id="IPR012340">
    <property type="entry name" value="NA-bd_OB-fold"/>
</dbReference>
<dbReference type="NCBIfam" id="TIGR02779">
    <property type="entry name" value="NHEJ_ligase_lig"/>
    <property type="match status" value="1"/>
</dbReference>
<evidence type="ECO:0000256" key="5">
    <source>
        <dbReference type="ARBA" id="ARBA00022695"/>
    </source>
</evidence>
<dbReference type="InterPro" id="IPR012309">
    <property type="entry name" value="DNA_ligase_ATP-dep_C"/>
</dbReference>
<dbReference type="InterPro" id="IPR014146">
    <property type="entry name" value="LigD_ligase_dom"/>
</dbReference>
<dbReference type="EMBL" id="QZVS01000080">
    <property type="protein sequence ID" value="RJT88801.1"/>
    <property type="molecule type" value="Genomic_DNA"/>
</dbReference>
<evidence type="ECO:0000256" key="11">
    <source>
        <dbReference type="ARBA" id="ARBA00022839"/>
    </source>
</evidence>
<dbReference type="GO" id="GO:0046872">
    <property type="term" value="F:metal ion binding"/>
    <property type="evidence" value="ECO:0007669"/>
    <property type="project" value="UniProtKB-KW"/>
</dbReference>
<evidence type="ECO:0000256" key="3">
    <source>
        <dbReference type="ARBA" id="ARBA00022598"/>
    </source>
</evidence>
<dbReference type="GO" id="GO:0006281">
    <property type="term" value="P:DNA repair"/>
    <property type="evidence" value="ECO:0007669"/>
    <property type="project" value="UniProtKB-KW"/>
</dbReference>
<keyword evidence="13" id="KW-0239">DNA-directed DNA polymerase</keyword>
<dbReference type="GO" id="GO:0003910">
    <property type="term" value="F:DNA ligase (ATP) activity"/>
    <property type="evidence" value="ECO:0007669"/>
    <property type="project" value="UniProtKB-EC"/>
</dbReference>
<accession>A0A3A5MIT8</accession>
<dbReference type="Proteomes" id="UP000272015">
    <property type="component" value="Unassembled WGS sequence"/>
</dbReference>
<comment type="similarity">
    <text evidence="22">In the N-terminal section; belongs to the LigD polymerase family.</text>
</comment>
<dbReference type="CDD" id="cd04863">
    <property type="entry name" value="MtLigD_Pol_like"/>
    <property type="match status" value="1"/>
</dbReference>
<evidence type="ECO:0000256" key="16">
    <source>
        <dbReference type="ARBA" id="ARBA00023204"/>
    </source>
</evidence>
<sequence length="845" mass="90769">MTDARQVVTVNGHRITLTHLDKVMYPETGTTKAEVLAYYANVAPALIRYTANRPATRKRWVHGVGSTDEPGAVFFQKNLEEGAPDWVRRLPIQHTDRISVYPLVNDLATLTWLAQLSALEIHVPQWQFAPGGEARNPDRLVLDLDPGPGVGLADCAEIARFARTILQGAGLEPMPVTSGSKGIHLYAPLDGRYSAEQVVLVAHELARALEVDHPDRVVSGMSKALRPGKVFVDWSQNSAAKTTIAPYSLRGRARPTVAAPRHWAELDSPGLAQLEFGEVVERLARLGDPLAVIMPGEGSSDEAIATVDDRLTAYRDKRRADRTPEPVPARPAATGAATDAAASVAPAPVGSATGTSFVIHEHHARRLHWDLRFERDGVLVSWALPKGVPSDSAHNHLAVHTEDHPLEYGSFEGTIPTGEYGAGQIFIWDHGEYELEKWRDDEVIATLHGQPGGSLGGPRRVALIQTGGGAGSGDAKAAQNWLIHLMKPTGPQSGAGNAATANPTEARPGAALTLPDYVSPMLATAGSERDLGEDAWAFEMKWDGIRAIALLDGAGGVRLLTRNGNDVTASYPEIVAGLRATVPVGSAVLDGEIVALDRSGRPSFGLLQTRMNLGAAEARAAGLRVPVHYLLFDVLERHGQALMAEPYDARRAVLDGLLATTPDGARIQVPPALEGDYADALRTSRVLGLEGFVAKLRTSAYSPGRRSRSWIKVKHTLMQEVVIGGWRPGTGNRANTVGALLLGIPGASARPGELVYVGRVGTGFSERDLSAAHALLEPLAAAESPFLTMPRLDARDAHWVQPVLVGEVEFGEWTPAGRLRHPSWRGWRTDKEPADVRAELPTHAN</sequence>
<evidence type="ECO:0000259" key="24">
    <source>
        <dbReference type="PROSITE" id="PS50160"/>
    </source>
</evidence>
<dbReference type="Gene3D" id="3.30.470.30">
    <property type="entry name" value="DNA ligase/mRNA capping enzyme"/>
    <property type="match status" value="1"/>
</dbReference>
<dbReference type="Pfam" id="PF04679">
    <property type="entry name" value="DNA_ligase_A_C"/>
    <property type="match status" value="1"/>
</dbReference>
<evidence type="ECO:0000256" key="18">
    <source>
        <dbReference type="ARBA" id="ARBA00023268"/>
    </source>
</evidence>
<dbReference type="AlphaFoldDB" id="A0A3A5MIT8"/>
<dbReference type="Gene3D" id="2.40.50.140">
    <property type="entry name" value="Nucleic acid-binding proteins"/>
    <property type="match status" value="1"/>
</dbReference>
<evidence type="ECO:0000256" key="1">
    <source>
        <dbReference type="ARBA" id="ARBA00001936"/>
    </source>
</evidence>
<keyword evidence="5" id="KW-0548">Nucleotidyltransferase</keyword>
<keyword evidence="8" id="KW-0547">Nucleotide-binding</keyword>
<evidence type="ECO:0000256" key="12">
    <source>
        <dbReference type="ARBA" id="ARBA00022840"/>
    </source>
</evidence>
<evidence type="ECO:0000256" key="2">
    <source>
        <dbReference type="ARBA" id="ARBA00012727"/>
    </source>
</evidence>
<keyword evidence="10" id="KW-0378">Hydrolase</keyword>
<dbReference type="PROSITE" id="PS50160">
    <property type="entry name" value="DNA_LIGASE_A3"/>
    <property type="match status" value="1"/>
</dbReference>
<dbReference type="InterPro" id="IPR014144">
    <property type="entry name" value="LigD_PE_domain"/>
</dbReference>
<dbReference type="CDD" id="cd07906">
    <property type="entry name" value="Adenylation_DNA_ligase_LigD_LigC"/>
    <property type="match status" value="1"/>
</dbReference>
<evidence type="ECO:0000256" key="23">
    <source>
        <dbReference type="SAM" id="MobiDB-lite"/>
    </source>
</evidence>
<evidence type="ECO:0000313" key="26">
    <source>
        <dbReference type="Proteomes" id="UP000272015"/>
    </source>
</evidence>
<reference evidence="25 26" key="1">
    <citation type="submission" date="2018-09" db="EMBL/GenBank/DDBJ databases">
        <title>Novel species of Cryobacterium.</title>
        <authorList>
            <person name="Liu Q."/>
            <person name="Xin Y.-H."/>
        </authorList>
    </citation>
    <scope>NUCLEOTIDE SEQUENCE [LARGE SCALE GENOMIC DNA]</scope>
    <source>
        <strain evidence="25 26">Hh39</strain>
    </source>
</reference>
<keyword evidence="7" id="KW-0479">Metal-binding</keyword>
<dbReference type="SUPFAM" id="SSF50249">
    <property type="entry name" value="Nucleic acid-binding proteins"/>
    <property type="match status" value="1"/>
</dbReference>
<dbReference type="GO" id="GO:0006310">
    <property type="term" value="P:DNA recombination"/>
    <property type="evidence" value="ECO:0007669"/>
    <property type="project" value="UniProtKB-KW"/>
</dbReference>